<dbReference type="Gene3D" id="3.40.50.1820">
    <property type="entry name" value="alpha/beta hydrolase"/>
    <property type="match status" value="1"/>
</dbReference>
<protein>
    <submittedName>
        <fullName evidence="1">Atr26</fullName>
    </submittedName>
</protein>
<reference evidence="1" key="1">
    <citation type="journal article" date="2019" name="Org. Lett.">
        <title>Genome Mining of Streptomyces atratus SCSIO ZH16: Discovery of Atratumycin and Identification of Its Biosynthetic Gene Cluster.</title>
        <authorList>
            <person name="Sun C."/>
            <person name="Yang Z."/>
            <person name="Zhang C."/>
            <person name="Liu Z."/>
            <person name="He J."/>
            <person name="Liu Q."/>
            <person name="Zhang T."/>
            <person name="Ju J."/>
            <person name="Ma J."/>
        </authorList>
    </citation>
    <scope>NUCLEOTIDE SEQUENCE</scope>
    <source>
        <strain evidence="1">SCSIO Zh16</strain>
    </source>
</reference>
<organism evidence="1">
    <name type="scientific">Streptomyces atratus</name>
    <dbReference type="NCBI Taxonomy" id="1893"/>
    <lineage>
        <taxon>Bacteria</taxon>
        <taxon>Bacillati</taxon>
        <taxon>Actinomycetota</taxon>
        <taxon>Actinomycetes</taxon>
        <taxon>Kitasatosporales</taxon>
        <taxon>Streptomycetaceae</taxon>
        <taxon>Streptomyces</taxon>
    </lineage>
</organism>
<evidence type="ECO:0000313" key="1">
    <source>
        <dbReference type="EMBL" id="QBG38787.1"/>
    </source>
</evidence>
<name>A0A411PQM4_STRAR</name>
<dbReference type="InterPro" id="IPR029058">
    <property type="entry name" value="AB_hydrolase_fold"/>
</dbReference>
<dbReference type="EMBL" id="MK370905">
    <property type="protein sequence ID" value="QBG38787.1"/>
    <property type="molecule type" value="Genomic_DNA"/>
</dbReference>
<proteinExistence type="predicted"/>
<sequence>MEVLRAGERTCRYGKALYQLARPFWHQYVEQHHPPVQPGLLGVVRGDVRLTVAGRDHASPQAMAAAWRPFVEGRVDIQVVDCGHNELTRPGPIGEIGRALAAQLRELR</sequence>
<accession>A0A411PQM4</accession>
<dbReference type="AlphaFoldDB" id="A0A411PQM4"/>
<dbReference type="SUPFAM" id="SSF53474">
    <property type="entry name" value="alpha/beta-Hydrolases"/>
    <property type="match status" value="1"/>
</dbReference>